<dbReference type="Pfam" id="PF02481">
    <property type="entry name" value="DNA_processg_A"/>
    <property type="match status" value="1"/>
</dbReference>
<evidence type="ECO:0000313" key="4">
    <source>
        <dbReference type="Proteomes" id="UP001645859"/>
    </source>
</evidence>
<organism evidence="3 4">
    <name type="scientific">Leucobacter chromiireducens subsp. solipictus</name>
    <dbReference type="NCBI Taxonomy" id="398235"/>
    <lineage>
        <taxon>Bacteria</taxon>
        <taxon>Bacillati</taxon>
        <taxon>Actinomycetota</taxon>
        <taxon>Actinomycetes</taxon>
        <taxon>Micrococcales</taxon>
        <taxon>Microbacteriaceae</taxon>
        <taxon>Leucobacter</taxon>
    </lineage>
</organism>
<accession>A0ABS1SE76</accession>
<feature type="domain" description="Smf/DprA SLOG" evidence="2">
    <location>
        <begin position="87"/>
        <end position="298"/>
    </location>
</feature>
<name>A0ABS1SE76_9MICO</name>
<comment type="caution">
    <text evidence="3">The sequence shown here is derived from an EMBL/GenBank/DDBJ whole genome shotgun (WGS) entry which is preliminary data.</text>
</comment>
<evidence type="ECO:0000259" key="2">
    <source>
        <dbReference type="Pfam" id="PF02481"/>
    </source>
</evidence>
<keyword evidence="4" id="KW-1185">Reference proteome</keyword>
<dbReference type="InterPro" id="IPR057666">
    <property type="entry name" value="DrpA_SLOG"/>
</dbReference>
<comment type="similarity">
    <text evidence="1">Belongs to the DprA/Smf family.</text>
</comment>
<dbReference type="Proteomes" id="UP001645859">
    <property type="component" value="Unassembled WGS sequence"/>
</dbReference>
<protein>
    <submittedName>
        <fullName evidence="3">DNA-processing protein DprA</fullName>
    </submittedName>
</protein>
<dbReference type="SUPFAM" id="SSF102405">
    <property type="entry name" value="MCP/YpsA-like"/>
    <property type="match status" value="1"/>
</dbReference>
<dbReference type="RefSeq" id="WP_202344129.1">
    <property type="nucleotide sequence ID" value="NZ_BAAAPI010000013.1"/>
</dbReference>
<dbReference type="PANTHER" id="PTHR43022:SF1">
    <property type="entry name" value="PROTEIN SMF"/>
    <property type="match status" value="1"/>
</dbReference>
<dbReference type="EMBL" id="QYAC01000003">
    <property type="protein sequence ID" value="MBL3678852.1"/>
    <property type="molecule type" value="Genomic_DNA"/>
</dbReference>
<dbReference type="PANTHER" id="PTHR43022">
    <property type="entry name" value="PROTEIN SMF"/>
    <property type="match status" value="1"/>
</dbReference>
<reference evidence="3 4" key="1">
    <citation type="submission" date="2018-09" db="EMBL/GenBank/DDBJ databases">
        <title>Comparative genomics of Leucobacter spp.</title>
        <authorList>
            <person name="Reis A.C."/>
            <person name="Kolvenbach B.A."/>
            <person name="Corvini P.F.X."/>
            <person name="Nunes O.C."/>
        </authorList>
    </citation>
    <scope>NUCLEOTIDE SEQUENCE [LARGE SCALE GENOMIC DNA]</scope>
    <source>
        <strain evidence="3 4">TAN 31504</strain>
    </source>
</reference>
<evidence type="ECO:0000256" key="1">
    <source>
        <dbReference type="ARBA" id="ARBA00006525"/>
    </source>
</evidence>
<proteinExistence type="inferred from homology"/>
<evidence type="ECO:0000313" key="3">
    <source>
        <dbReference type="EMBL" id="MBL3678852.1"/>
    </source>
</evidence>
<dbReference type="Gene3D" id="3.40.50.450">
    <property type="match status" value="1"/>
</dbReference>
<sequence length="335" mass="34471">MTDYTEDMIARMTLAALTDPGDPVTGKLVQAIGLTETLALLRDPGAAIPAQVDPLEGIRWRQEAASRQKDALSDELITLTEGGGLRLLTPGRAGWPADLTDLGPSAPLVLWAKGNPELLTSSLTSRVTIAGARAATGYGVHVTRELAGQLAEAPRILISGGAYGIDAEAHRAALAVRSGSTIAVLAGGVDRPYPAGNASLFQSITDSGGLLLSEVPPGLAPNRDRFVARARLMAALSAATVIPEAGFRSGSLRVAVEAHDLGRRVGAVPGPITSAASAGCNRMLAEGLAEVVTNASGIESMLDPTPTPYRLPPAYQQAARRAAPDASRTAGRAAL</sequence>
<dbReference type="InterPro" id="IPR003488">
    <property type="entry name" value="DprA"/>
</dbReference>
<gene>
    <name evidence="3" type="ORF">D3230_06030</name>
</gene>